<dbReference type="InterPro" id="IPR003646">
    <property type="entry name" value="SH3-like_bac-type"/>
</dbReference>
<dbReference type="PANTHER" id="PTHR35038">
    <property type="entry name" value="DISSIMILATORY SULFITE REDUCTASE SIRA"/>
    <property type="match status" value="1"/>
</dbReference>
<feature type="signal peptide" evidence="2">
    <location>
        <begin position="1"/>
        <end position="24"/>
    </location>
</feature>
<dbReference type="OrthoDB" id="9788513at2"/>
<accession>A0A1L8CYH4</accession>
<dbReference type="PROSITE" id="PS51781">
    <property type="entry name" value="SH3B"/>
    <property type="match status" value="1"/>
</dbReference>
<dbReference type="InterPro" id="IPR024673">
    <property type="entry name" value="Octahem_Cyt_c"/>
</dbReference>
<gene>
    <name evidence="4" type="ORF">cpu_24960</name>
</gene>
<dbReference type="InterPro" id="IPR036280">
    <property type="entry name" value="Multihaem_cyt_sf"/>
</dbReference>
<feature type="chain" id="PRO_5012476555" evidence="2">
    <location>
        <begin position="25"/>
        <end position="583"/>
    </location>
</feature>
<dbReference type="STRING" id="870242.cpu_24960"/>
<reference evidence="5" key="1">
    <citation type="submission" date="2016-12" db="EMBL/GenBank/DDBJ databases">
        <title>Draft Genome Sequences od Carboxydothermus pertinax and islandicus, Hydrogenogenic Carboxydotrophic Bacteria.</title>
        <authorList>
            <person name="Fukuyama Y."/>
            <person name="Ohmae K."/>
            <person name="Yoneda Y."/>
            <person name="Yoshida T."/>
            <person name="Sako Y."/>
        </authorList>
    </citation>
    <scope>NUCLEOTIDE SEQUENCE [LARGE SCALE GENOMIC DNA]</scope>
    <source>
        <strain evidence="5">Ug1</strain>
    </source>
</reference>
<keyword evidence="1 2" id="KW-0732">Signal</keyword>
<evidence type="ECO:0000259" key="3">
    <source>
        <dbReference type="PROSITE" id="PS51781"/>
    </source>
</evidence>
<proteinExistence type="predicted"/>
<dbReference type="Gene3D" id="1.10.1130.10">
    <property type="entry name" value="Flavocytochrome C3, Chain A"/>
    <property type="match status" value="1"/>
</dbReference>
<dbReference type="Proteomes" id="UP000187485">
    <property type="component" value="Unassembled WGS sequence"/>
</dbReference>
<comment type="caution">
    <text evidence="4">The sequence shown here is derived from an EMBL/GenBank/DDBJ whole genome shotgun (WGS) entry which is preliminary data.</text>
</comment>
<dbReference type="EMBL" id="BDJK01000066">
    <property type="protein sequence ID" value="GAV23986.1"/>
    <property type="molecule type" value="Genomic_DNA"/>
</dbReference>
<dbReference type="SUPFAM" id="SSF48695">
    <property type="entry name" value="Multiheme cytochromes"/>
    <property type="match status" value="1"/>
</dbReference>
<dbReference type="Pfam" id="PF08239">
    <property type="entry name" value="SH3_3"/>
    <property type="match status" value="1"/>
</dbReference>
<sequence length="583" mass="64579">MRRKSLIFILLAGFVLLFSGTALAADHSQGKDCLSCHPKYDHSRLQKYEGSKTCLPCHSDQVNEVIHSDHYTWQSKPVNLIDASGKSWPADKPVGKLGGLNDFCITPDINFLGILTNKNGVNVKGGCAQCHIGMGGNPAKLTEEQNKENVDCLLCHADYAVYNRNLKTVVYGQDGKYYYIPNTAVIDIVYLKKATVAGTVDITAALKSIKKTPDNKNCLQCHAFAGGGANNKRGDLEPIHMTDPAKVDVHMGKGLSCLSCHKTENHKIAGRGVDLRTNELNYNVRCENCHTTSVHKGPLGATLNNHIKSIDCTTCHVTEYAITQSTDVFRDWSQAEYNSVTALYEPKIERGQNLKPVYLWWNGTSYAQPTDAPAVFNKNNKYVPDRTTKPDYVTLFAPIGSINDPKAKIFPFRYHYAYMPIDPVTGKFFPALAGYVFMTGDTLGGFTKGYKMWFGVDLVTPVKWVYAERYMGLYHEVKPASQALSCTSCHSNRGILDWKALGYKGDPILYGARKLATTPVVKTYTVTKTTYLYATASTKAFKLTTLKAGTKVTYVSTSGNYYKVQVKVGTNTYTGYVLKSYLK</sequence>
<protein>
    <submittedName>
        <fullName evidence="4">Cytochrome c</fullName>
    </submittedName>
</protein>
<dbReference type="RefSeq" id="WP_075860382.1">
    <property type="nucleotide sequence ID" value="NZ_BDJK01000066.1"/>
</dbReference>
<feature type="domain" description="SH3b" evidence="3">
    <location>
        <begin position="521"/>
        <end position="583"/>
    </location>
</feature>
<evidence type="ECO:0000256" key="2">
    <source>
        <dbReference type="SAM" id="SignalP"/>
    </source>
</evidence>
<name>A0A1L8CYH4_9THEO</name>
<dbReference type="Pfam" id="PF11783">
    <property type="entry name" value="Cytochrome_cB"/>
    <property type="match status" value="1"/>
</dbReference>
<dbReference type="Gene3D" id="2.30.30.40">
    <property type="entry name" value="SH3 Domains"/>
    <property type="match status" value="1"/>
</dbReference>
<evidence type="ECO:0000256" key="1">
    <source>
        <dbReference type="ARBA" id="ARBA00022729"/>
    </source>
</evidence>
<keyword evidence="5" id="KW-1185">Reference proteome</keyword>
<evidence type="ECO:0000313" key="5">
    <source>
        <dbReference type="Proteomes" id="UP000187485"/>
    </source>
</evidence>
<dbReference type="InterPro" id="IPR023155">
    <property type="entry name" value="Cyt_c-552/4"/>
</dbReference>
<dbReference type="PIRSF" id="PIRSF039014">
    <property type="entry name" value="OTR_cyc"/>
    <property type="match status" value="1"/>
</dbReference>
<dbReference type="Pfam" id="PF13435">
    <property type="entry name" value="Cytochrome_C554"/>
    <property type="match status" value="1"/>
</dbReference>
<evidence type="ECO:0000313" key="4">
    <source>
        <dbReference type="EMBL" id="GAV23986.1"/>
    </source>
</evidence>
<dbReference type="InterPro" id="IPR051829">
    <property type="entry name" value="Multiheme_Cytochr_ET"/>
</dbReference>
<organism evidence="4 5">
    <name type="scientific">Carboxydothermus pertinax</name>
    <dbReference type="NCBI Taxonomy" id="870242"/>
    <lineage>
        <taxon>Bacteria</taxon>
        <taxon>Bacillati</taxon>
        <taxon>Bacillota</taxon>
        <taxon>Clostridia</taxon>
        <taxon>Thermoanaerobacterales</taxon>
        <taxon>Thermoanaerobacteraceae</taxon>
        <taxon>Carboxydothermus</taxon>
    </lineage>
</organism>
<dbReference type="AlphaFoldDB" id="A0A1L8CYH4"/>